<protein>
    <recommendedName>
        <fullName evidence="3">DUF2281 domain-containing protein</fullName>
    </recommendedName>
</protein>
<name>A0ABW5XL39_9SPHI</name>
<evidence type="ECO:0008006" key="3">
    <source>
        <dbReference type="Google" id="ProtNLM"/>
    </source>
</evidence>
<evidence type="ECO:0000313" key="1">
    <source>
        <dbReference type="EMBL" id="MFD2864429.1"/>
    </source>
</evidence>
<organism evidence="1 2">
    <name type="scientific">Mucilaginibacter antarcticus</name>
    <dbReference type="NCBI Taxonomy" id="1855725"/>
    <lineage>
        <taxon>Bacteria</taxon>
        <taxon>Pseudomonadati</taxon>
        <taxon>Bacteroidota</taxon>
        <taxon>Sphingobacteriia</taxon>
        <taxon>Sphingobacteriales</taxon>
        <taxon>Sphingobacteriaceae</taxon>
        <taxon>Mucilaginibacter</taxon>
    </lineage>
</organism>
<dbReference type="Proteomes" id="UP001597601">
    <property type="component" value="Unassembled WGS sequence"/>
</dbReference>
<evidence type="ECO:0000313" key="2">
    <source>
        <dbReference type="Proteomes" id="UP001597601"/>
    </source>
</evidence>
<proteinExistence type="predicted"/>
<sequence length="62" mass="7351">MTTLEIKTQIQQELKKIPESVLKDVLDYLKQIQQKSPEQIRRDANFKKILSEDKVLLKRLAQ</sequence>
<comment type="caution">
    <text evidence="1">The sequence shown here is derived from an EMBL/GenBank/DDBJ whole genome shotgun (WGS) entry which is preliminary data.</text>
</comment>
<dbReference type="RefSeq" id="WP_377124949.1">
    <property type="nucleotide sequence ID" value="NZ_JBHUON010000006.1"/>
</dbReference>
<keyword evidence="2" id="KW-1185">Reference proteome</keyword>
<gene>
    <name evidence="1" type="ORF">ACFSYC_06980</name>
</gene>
<accession>A0ABW5XL39</accession>
<dbReference type="EMBL" id="JBHUON010000006">
    <property type="protein sequence ID" value="MFD2864429.1"/>
    <property type="molecule type" value="Genomic_DNA"/>
</dbReference>
<reference evidence="2" key="1">
    <citation type="journal article" date="2019" name="Int. J. Syst. Evol. Microbiol.">
        <title>The Global Catalogue of Microorganisms (GCM) 10K type strain sequencing project: providing services to taxonomists for standard genome sequencing and annotation.</title>
        <authorList>
            <consortium name="The Broad Institute Genomics Platform"/>
            <consortium name="The Broad Institute Genome Sequencing Center for Infectious Disease"/>
            <person name="Wu L."/>
            <person name="Ma J."/>
        </authorList>
    </citation>
    <scope>NUCLEOTIDE SEQUENCE [LARGE SCALE GENOMIC DNA]</scope>
    <source>
        <strain evidence="2">KCTC 52232</strain>
    </source>
</reference>